<organism evidence="2 3">
    <name type="scientific">Nocardioides dokdonensis FR1436</name>
    <dbReference type="NCBI Taxonomy" id="1300347"/>
    <lineage>
        <taxon>Bacteria</taxon>
        <taxon>Bacillati</taxon>
        <taxon>Actinomycetota</taxon>
        <taxon>Actinomycetes</taxon>
        <taxon>Propionibacteriales</taxon>
        <taxon>Nocardioidaceae</taxon>
        <taxon>Nocardioides</taxon>
    </lineage>
</organism>
<feature type="region of interest" description="Disordered" evidence="1">
    <location>
        <begin position="78"/>
        <end position="117"/>
    </location>
</feature>
<dbReference type="STRING" id="1300347.I601_3553"/>
<evidence type="ECO:0000256" key="1">
    <source>
        <dbReference type="SAM" id="MobiDB-lite"/>
    </source>
</evidence>
<accession>A0A1A9GNS5</accession>
<dbReference type="KEGG" id="ndk:I601_3553"/>
<feature type="compositionally biased region" description="Acidic residues" evidence="1">
    <location>
        <begin position="82"/>
        <end position="94"/>
    </location>
</feature>
<evidence type="ECO:0000313" key="2">
    <source>
        <dbReference type="EMBL" id="ANH39959.1"/>
    </source>
</evidence>
<proteinExistence type="predicted"/>
<reference evidence="2 3" key="1">
    <citation type="submission" date="2016-03" db="EMBL/GenBank/DDBJ databases">
        <title>Complete genome sequence of a soil Actinobacterium, Nocardioides dokdonensis FR1436.</title>
        <authorList>
            <person name="Kwon S.-K."/>
            <person name="Kim K."/>
            <person name="Kim J.F."/>
        </authorList>
    </citation>
    <scope>NUCLEOTIDE SEQUENCE [LARGE SCALE GENOMIC DNA]</scope>
    <source>
        <strain evidence="2 3">FR1436</strain>
    </source>
</reference>
<feature type="compositionally biased region" description="Basic and acidic residues" evidence="1">
    <location>
        <begin position="95"/>
        <end position="111"/>
    </location>
</feature>
<dbReference type="EMBL" id="CP015079">
    <property type="protein sequence ID" value="ANH39959.1"/>
    <property type="molecule type" value="Genomic_DNA"/>
</dbReference>
<gene>
    <name evidence="2" type="ORF">I601_3553</name>
</gene>
<dbReference type="Proteomes" id="UP000077868">
    <property type="component" value="Chromosome"/>
</dbReference>
<name>A0A1A9GNS5_9ACTN</name>
<keyword evidence="3" id="KW-1185">Reference proteome</keyword>
<dbReference type="PATRIC" id="fig|1300347.3.peg.3563"/>
<dbReference type="RefSeq" id="WP_068112607.1">
    <property type="nucleotide sequence ID" value="NZ_CP015079.1"/>
</dbReference>
<protein>
    <submittedName>
        <fullName evidence="2">Uncharacterized protein</fullName>
    </submittedName>
</protein>
<sequence>MPFGPEPVPVGRFAAIFEKGLRLALDEDPYAAPEVARARATALTWRRATGVPFEQAERARCEIFAAVLAERGLVPLRAGVEPEADPEDVEETTDDEVRVPRGRPLDGERVRRGGSRR</sequence>
<evidence type="ECO:0000313" key="3">
    <source>
        <dbReference type="Proteomes" id="UP000077868"/>
    </source>
</evidence>
<dbReference type="AlphaFoldDB" id="A0A1A9GNS5"/>